<accession>A0A7R9MIC6</accession>
<dbReference type="EMBL" id="OC934854">
    <property type="protein sequence ID" value="CAD7660369.1"/>
    <property type="molecule type" value="Genomic_DNA"/>
</dbReference>
<protein>
    <recommendedName>
        <fullName evidence="1">PXA domain-containing protein</fullName>
    </recommendedName>
</protein>
<dbReference type="OrthoDB" id="5582218at2759"/>
<gene>
    <name evidence="2" type="ORF">ONB1V03_LOCUS16939</name>
</gene>
<organism evidence="2">
    <name type="scientific">Oppiella nova</name>
    <dbReference type="NCBI Taxonomy" id="334625"/>
    <lineage>
        <taxon>Eukaryota</taxon>
        <taxon>Metazoa</taxon>
        <taxon>Ecdysozoa</taxon>
        <taxon>Arthropoda</taxon>
        <taxon>Chelicerata</taxon>
        <taxon>Arachnida</taxon>
        <taxon>Acari</taxon>
        <taxon>Acariformes</taxon>
        <taxon>Sarcoptiformes</taxon>
        <taxon>Oribatida</taxon>
        <taxon>Brachypylina</taxon>
        <taxon>Oppioidea</taxon>
        <taxon>Oppiidae</taxon>
        <taxon>Oppiella</taxon>
    </lineage>
</organism>
<evidence type="ECO:0000313" key="3">
    <source>
        <dbReference type="Proteomes" id="UP000728032"/>
    </source>
</evidence>
<name>A0A7R9MIC6_9ACAR</name>
<proteinExistence type="predicted"/>
<evidence type="ECO:0000313" key="2">
    <source>
        <dbReference type="EMBL" id="CAD7660369.1"/>
    </source>
</evidence>
<sequence>MISKLMTKRPKTHEELAIDDSGIRYALIARLRLVCIQIAKQFFSYVFNKISMKLNARTTDAIDGNDYSSSAAMSRQFCGEYVDIENESQTVSHIITDKYIEFWYQLIGTDNEDFTTDCRQILQQIFCQLFDKCVKCVDKEVFARKVLILLETHLSDESSGDDQTFNECQRMEAIVDRLLRLLATEDITPIVRKDPNLGVYVILKQLLTHSVFIPIIDIISEQKFIYENLLFLITNTDYKLIDNKRQNGSKPRTPIVELHVERHHTIDSNECNSSPKIVLNDEKLLRFDSTPNLAEDNLRVTEFCSDFSGNESNDETLEGVVEALEADEGVDDEKL</sequence>
<dbReference type="Pfam" id="PF02194">
    <property type="entry name" value="PXA"/>
    <property type="match status" value="1"/>
</dbReference>
<keyword evidence="3" id="KW-1185">Reference proteome</keyword>
<evidence type="ECO:0000259" key="1">
    <source>
        <dbReference type="Pfam" id="PF02194"/>
    </source>
</evidence>
<reference evidence="2" key="1">
    <citation type="submission" date="2020-11" db="EMBL/GenBank/DDBJ databases">
        <authorList>
            <person name="Tran Van P."/>
        </authorList>
    </citation>
    <scope>NUCLEOTIDE SEQUENCE</scope>
</reference>
<dbReference type="Proteomes" id="UP000728032">
    <property type="component" value="Unassembled WGS sequence"/>
</dbReference>
<dbReference type="EMBL" id="CAJPVJ010020029">
    <property type="protein sequence ID" value="CAG2177507.1"/>
    <property type="molecule type" value="Genomic_DNA"/>
</dbReference>
<dbReference type="InterPro" id="IPR003114">
    <property type="entry name" value="Phox_assoc"/>
</dbReference>
<feature type="non-terminal residue" evidence="2">
    <location>
        <position position="1"/>
    </location>
</feature>
<dbReference type="AlphaFoldDB" id="A0A7R9MIC6"/>
<feature type="domain" description="PXA" evidence="1">
    <location>
        <begin position="84"/>
        <end position="156"/>
    </location>
</feature>